<feature type="domain" description="Mediator complex subunit 16 C-terminal" evidence="1">
    <location>
        <begin position="850"/>
        <end position="892"/>
    </location>
</feature>
<organism evidence="2 3">
    <name type="scientific">Leucocoprinus leucothites</name>
    <dbReference type="NCBI Taxonomy" id="201217"/>
    <lineage>
        <taxon>Eukaryota</taxon>
        <taxon>Fungi</taxon>
        <taxon>Dikarya</taxon>
        <taxon>Basidiomycota</taxon>
        <taxon>Agaricomycotina</taxon>
        <taxon>Agaricomycetes</taxon>
        <taxon>Agaricomycetidae</taxon>
        <taxon>Agaricales</taxon>
        <taxon>Agaricineae</taxon>
        <taxon>Agaricaceae</taxon>
        <taxon>Leucocoprinus</taxon>
    </lineage>
</organism>
<dbReference type="Pfam" id="PF20719">
    <property type="entry name" value="Med16_C"/>
    <property type="match status" value="1"/>
</dbReference>
<evidence type="ECO:0000313" key="2">
    <source>
        <dbReference type="EMBL" id="KAF5358405.1"/>
    </source>
</evidence>
<dbReference type="EMBL" id="JAACJO010000005">
    <property type="protein sequence ID" value="KAF5358405.1"/>
    <property type="molecule type" value="Genomic_DNA"/>
</dbReference>
<dbReference type="InterPro" id="IPR048339">
    <property type="entry name" value="Mediator_Med16_C"/>
</dbReference>
<protein>
    <recommendedName>
        <fullName evidence="1">Mediator complex subunit 16 C-terminal domain-containing protein</fullName>
    </recommendedName>
</protein>
<evidence type="ECO:0000259" key="1">
    <source>
        <dbReference type="Pfam" id="PF20719"/>
    </source>
</evidence>
<proteinExistence type="predicted"/>
<dbReference type="OrthoDB" id="2535907at2759"/>
<comment type="caution">
    <text evidence="2">The sequence shown here is derived from an EMBL/GenBank/DDBJ whole genome shotgun (WGS) entry which is preliminary data.</text>
</comment>
<accession>A0A8H5G546</accession>
<dbReference type="AlphaFoldDB" id="A0A8H5G546"/>
<keyword evidence="3" id="KW-1185">Reference proteome</keyword>
<reference evidence="2 3" key="1">
    <citation type="journal article" date="2020" name="ISME J.">
        <title>Uncovering the hidden diversity of litter-decomposition mechanisms in mushroom-forming fungi.</title>
        <authorList>
            <person name="Floudas D."/>
            <person name="Bentzer J."/>
            <person name="Ahren D."/>
            <person name="Johansson T."/>
            <person name="Persson P."/>
            <person name="Tunlid A."/>
        </authorList>
    </citation>
    <scope>NUCLEOTIDE SEQUENCE [LARGE SCALE GENOMIC DNA]</scope>
    <source>
        <strain evidence="2 3">CBS 146.42</strain>
    </source>
</reference>
<name>A0A8H5G546_9AGAR</name>
<dbReference type="Proteomes" id="UP000559027">
    <property type="component" value="Unassembled WGS sequence"/>
</dbReference>
<evidence type="ECO:0000313" key="3">
    <source>
        <dbReference type="Proteomes" id="UP000559027"/>
    </source>
</evidence>
<sequence length="898" mass="100076">MKPAVNPASPSKGKAKEPTHWHSGWWDFYPLTERPYRPLQWSHSSVIFSAHPSEPTIIARHFSSSKQFTIPSPKPVNSNQAVYEPPTIISVAPTDDWLFAYFPRSNGEGTGCLWKRGAQIDNWIVQEWWTFPPQTAPVTAEWLGGPREWTIDNSGKPARLPPKGVVLQTSSPTLLLVTQDYRIHVCYYQYYLQSLQILKCPLGATNMFRHGQTPFEDDPPDLVKVCLDATIGISYNAEHSLFVAARVRQYTVPGTPQSAPFDPMDLTVPVSAQNDNQKQEEWDSRNDECIVEMNQVLLRFDGVSMAIFVQPLAPIPIPHAGLLMMSFLSCPVYPLPHDVVGTASPTKKTIVERGKLYLAFSFLDFEGYMSTPKSQLTIYSMNRRSSPSGKTTFGYQLETTRTFAPSIMTYIASHAPHLKENLLPVVLLDASGQWNNTGPKKPKEAAAGKLHILSLPDLKDKVGWEPSVIHVPLAYAGRNLPLQGIHSPNGVLLYTTSLSSPQPITGVHPFPLRQDQIGSPLVYPIVLSILSRKSPSDICHSLSTSSVSLDEVVTTLSGAMTVLDIHNNGMKYGTTWDMLGVAVEVYRKRAAWTKDPELKEDLTMKWQTAHDMCSIAACNMVFGNCADGDKYDLDAVWQLTGLTNWIVTLIEKVMKECILFCDISDQIKPAEDSQDDLFGPVADETVPGWEISPTLLHLVHPFALQNLTTALKHVKKYHQFLKSTSARVEKSKIARDLLVDMIECSGLNLDRLEAILDASIRSVEELQPGDCRTALASCQPTQELRSQLSVIVKEIIETPNVLNKATLFIKPDDLVDAVVNLSIQGTHQKEQPRNEDTITKGLVMTSDPYLTCSRCGGSSNVAFDMQSSEFVSDRWKIWERMWTLRCICGGLWIGQTSK</sequence>
<gene>
    <name evidence="2" type="ORF">D9756_001502</name>
</gene>